<dbReference type="GO" id="GO:0035861">
    <property type="term" value="C:site of double-strand break"/>
    <property type="evidence" value="ECO:0007669"/>
    <property type="project" value="TreeGrafter"/>
</dbReference>
<dbReference type="GO" id="GO:0044547">
    <property type="term" value="F:DNA topoisomerase binding"/>
    <property type="evidence" value="ECO:0007669"/>
    <property type="project" value="TreeGrafter"/>
</dbReference>
<dbReference type="GO" id="GO:0000793">
    <property type="term" value="C:condensed chromosome"/>
    <property type="evidence" value="ECO:0007669"/>
    <property type="project" value="TreeGrafter"/>
</dbReference>
<accession>A0A6P6Y260</accession>
<dbReference type="GO" id="GO:0005634">
    <property type="term" value="C:nucleus"/>
    <property type="evidence" value="ECO:0007669"/>
    <property type="project" value="TreeGrafter"/>
</dbReference>
<dbReference type="Pfam" id="PF17906">
    <property type="entry name" value="HTH_48"/>
    <property type="match status" value="1"/>
</dbReference>
<feature type="domain" description="Mos1 transposase HTH" evidence="1">
    <location>
        <begin position="12"/>
        <end position="60"/>
    </location>
</feature>
<dbReference type="GO" id="GO:0015074">
    <property type="term" value="P:DNA integration"/>
    <property type="evidence" value="ECO:0007669"/>
    <property type="project" value="TreeGrafter"/>
</dbReference>
<dbReference type="GO" id="GO:0042800">
    <property type="term" value="F:histone H3K4 methyltransferase activity"/>
    <property type="evidence" value="ECO:0007669"/>
    <property type="project" value="TreeGrafter"/>
</dbReference>
<evidence type="ECO:0000313" key="3">
    <source>
        <dbReference type="RefSeq" id="XP_027199578.1"/>
    </source>
</evidence>
<dbReference type="InParanoid" id="A0A6P6Y260"/>
<organism evidence="2 3">
    <name type="scientific">Dermatophagoides pteronyssinus</name>
    <name type="common">European house dust mite</name>
    <dbReference type="NCBI Taxonomy" id="6956"/>
    <lineage>
        <taxon>Eukaryota</taxon>
        <taxon>Metazoa</taxon>
        <taxon>Ecdysozoa</taxon>
        <taxon>Arthropoda</taxon>
        <taxon>Chelicerata</taxon>
        <taxon>Arachnida</taxon>
        <taxon>Acari</taxon>
        <taxon>Acariformes</taxon>
        <taxon>Sarcoptiformes</taxon>
        <taxon>Astigmata</taxon>
        <taxon>Psoroptidia</taxon>
        <taxon>Analgoidea</taxon>
        <taxon>Pyroglyphidae</taxon>
        <taxon>Dermatophagoidinae</taxon>
        <taxon>Dermatophagoides</taxon>
    </lineage>
</organism>
<dbReference type="GO" id="GO:0003697">
    <property type="term" value="F:single-stranded DNA binding"/>
    <property type="evidence" value="ECO:0007669"/>
    <property type="project" value="TreeGrafter"/>
</dbReference>
<dbReference type="Pfam" id="PF01359">
    <property type="entry name" value="Transposase_1"/>
    <property type="match status" value="1"/>
</dbReference>
<dbReference type="Proteomes" id="UP000515146">
    <property type="component" value="Unplaced"/>
</dbReference>
<dbReference type="GO" id="GO:0006303">
    <property type="term" value="P:double-strand break repair via nonhomologous end joining"/>
    <property type="evidence" value="ECO:0007669"/>
    <property type="project" value="TreeGrafter"/>
</dbReference>
<dbReference type="Gene3D" id="3.30.420.10">
    <property type="entry name" value="Ribonuclease H-like superfamily/Ribonuclease H"/>
    <property type="match status" value="1"/>
</dbReference>
<dbReference type="AlphaFoldDB" id="A0A6P6Y260"/>
<reference evidence="3" key="1">
    <citation type="submission" date="2025-08" db="UniProtKB">
        <authorList>
            <consortium name="RefSeq"/>
        </authorList>
    </citation>
    <scope>IDENTIFICATION</scope>
    <source>
        <strain evidence="3">Airmid</strain>
    </source>
</reference>
<dbReference type="InterPro" id="IPR001888">
    <property type="entry name" value="Transposase_1"/>
</dbReference>
<dbReference type="InterPro" id="IPR036388">
    <property type="entry name" value="WH-like_DNA-bd_sf"/>
</dbReference>
<dbReference type="GO" id="GO:0000729">
    <property type="term" value="P:DNA double-strand break processing"/>
    <property type="evidence" value="ECO:0007669"/>
    <property type="project" value="TreeGrafter"/>
</dbReference>
<dbReference type="RefSeq" id="XP_027199578.1">
    <property type="nucleotide sequence ID" value="XM_027343777.1"/>
</dbReference>
<dbReference type="GO" id="GO:0044774">
    <property type="term" value="P:mitotic DNA integrity checkpoint signaling"/>
    <property type="evidence" value="ECO:0007669"/>
    <property type="project" value="TreeGrafter"/>
</dbReference>
<dbReference type="PANTHER" id="PTHR46060">
    <property type="entry name" value="MARINER MOS1 TRANSPOSASE-LIKE PROTEIN"/>
    <property type="match status" value="1"/>
</dbReference>
<dbReference type="InterPro" id="IPR052709">
    <property type="entry name" value="Transposase-MT_Hybrid"/>
</dbReference>
<keyword evidence="2" id="KW-1185">Reference proteome</keyword>
<dbReference type="Gene3D" id="1.10.10.1450">
    <property type="match status" value="1"/>
</dbReference>
<dbReference type="GO" id="GO:0003690">
    <property type="term" value="F:double-stranded DNA binding"/>
    <property type="evidence" value="ECO:0007669"/>
    <property type="project" value="TreeGrafter"/>
</dbReference>
<dbReference type="GO" id="GO:0046975">
    <property type="term" value="F:histone H3K36 methyltransferase activity"/>
    <property type="evidence" value="ECO:0007669"/>
    <property type="project" value="TreeGrafter"/>
</dbReference>
<protein>
    <submittedName>
        <fullName evidence="3">Histone-lysine N-methyltransferase SETMAR-like</fullName>
    </submittedName>
</protein>
<dbReference type="OrthoDB" id="6508494at2759"/>
<evidence type="ECO:0000313" key="2">
    <source>
        <dbReference type="Proteomes" id="UP000515146"/>
    </source>
</evidence>
<dbReference type="KEGG" id="dpte:113793716"/>
<name>A0A6P6Y260_DERPT</name>
<dbReference type="PANTHER" id="PTHR46060:SF2">
    <property type="entry name" value="HISTONE-LYSINE N-METHYLTRANSFERASE SETMAR"/>
    <property type="match status" value="1"/>
</dbReference>
<dbReference type="GO" id="GO:0000014">
    <property type="term" value="F:single-stranded DNA endodeoxyribonuclease activity"/>
    <property type="evidence" value="ECO:0007669"/>
    <property type="project" value="TreeGrafter"/>
</dbReference>
<evidence type="ECO:0000259" key="1">
    <source>
        <dbReference type="Pfam" id="PF17906"/>
    </source>
</evidence>
<proteinExistence type="predicted"/>
<dbReference type="OMA" id="FITTITH"/>
<dbReference type="Gene3D" id="1.10.10.10">
    <property type="entry name" value="Winged helix-like DNA-binding domain superfamily/Winged helix DNA-binding domain"/>
    <property type="match status" value="1"/>
</dbReference>
<dbReference type="InterPro" id="IPR041426">
    <property type="entry name" value="Mos1_HTH"/>
</dbReference>
<gene>
    <name evidence="3" type="primary">LOC113793716</name>
</gene>
<dbReference type="GO" id="GO:0031297">
    <property type="term" value="P:replication fork processing"/>
    <property type="evidence" value="ECO:0007669"/>
    <property type="project" value="TreeGrafter"/>
</dbReference>
<dbReference type="InterPro" id="IPR036397">
    <property type="entry name" value="RNaseH_sf"/>
</dbReference>
<sequence>MQSQSQAPTPTPEQVRFLMLYWFRIQDSATRAASEINKAYPNIVTSRTCQRWFKRFREGDFSLEDRPRSGRPQEVDNDRLLQLLDENPRVTTEELAMKFKCSKSTIFDHLHSLGKKNRAGRWVPHELNDNNRAQRLSICTSLLLKQRSEPFLDRMVTGDEKWILYDNVTMKKQWLSPRQSPAPTARRELHQRKVLLSVWWDIQGIIHYELLEPGRTITAEVYCEQLDRLKSAIDQKRPALANRKGVVFHHDNARPHTARITLNKLSEFGWELLPQPPYSPDIAPSDYHLFRSMAHYLNGKKFTNNGQVDEFLRRYFFEQKSQEFYRRGIEVLPERWEKVIENQGEYFDDGTVKNSYFITTITH</sequence>